<evidence type="ECO:0000313" key="2">
    <source>
        <dbReference type="EMBL" id="SON53690.1"/>
    </source>
</evidence>
<feature type="domain" description="NAD(P)-binding" evidence="1">
    <location>
        <begin position="10"/>
        <end position="312"/>
    </location>
</feature>
<keyword evidence="3" id="KW-1185">Reference proteome</keyword>
<evidence type="ECO:0000259" key="1">
    <source>
        <dbReference type="Pfam" id="PF16363"/>
    </source>
</evidence>
<organism evidence="2 3">
    <name type="scientific">Hartmannibacter diazotrophicus</name>
    <dbReference type="NCBI Taxonomy" id="1482074"/>
    <lineage>
        <taxon>Bacteria</taxon>
        <taxon>Pseudomonadati</taxon>
        <taxon>Pseudomonadota</taxon>
        <taxon>Alphaproteobacteria</taxon>
        <taxon>Hyphomicrobiales</taxon>
        <taxon>Pleomorphomonadaceae</taxon>
        <taxon>Hartmannibacter</taxon>
    </lineage>
</organism>
<dbReference type="InterPro" id="IPR016040">
    <property type="entry name" value="NAD(P)-bd_dom"/>
</dbReference>
<accession>A0A2C9D0A4</accession>
<name>A0A2C9D0A4_9HYPH</name>
<dbReference type="InterPro" id="IPR036291">
    <property type="entry name" value="NAD(P)-bd_dom_sf"/>
</dbReference>
<evidence type="ECO:0000313" key="3">
    <source>
        <dbReference type="Proteomes" id="UP000223606"/>
    </source>
</evidence>
<dbReference type="Pfam" id="PF16363">
    <property type="entry name" value="GDP_Man_Dehyd"/>
    <property type="match status" value="1"/>
</dbReference>
<protein>
    <submittedName>
        <fullName evidence="2">GDP-6-deoxy-D-mannose reductase</fullName>
        <ecNumber evidence="2">1.1.1.281</ecNumber>
    </submittedName>
</protein>
<dbReference type="PANTHER" id="PTHR43000">
    <property type="entry name" value="DTDP-D-GLUCOSE 4,6-DEHYDRATASE-RELATED"/>
    <property type="match status" value="1"/>
</dbReference>
<gene>
    <name evidence="2" type="primary">rmd_1</name>
    <name evidence="2" type="ORF">HDIA_0149</name>
</gene>
<dbReference type="GO" id="GO:0033705">
    <property type="term" value="F:GDP-4-dehydro-6-deoxy-D-mannose reductase activity"/>
    <property type="evidence" value="ECO:0007669"/>
    <property type="project" value="UniProtKB-EC"/>
</dbReference>
<dbReference type="Gene3D" id="3.40.50.720">
    <property type="entry name" value="NAD(P)-binding Rossmann-like Domain"/>
    <property type="match status" value="1"/>
</dbReference>
<dbReference type="KEGG" id="hdi:HDIA_0149"/>
<reference evidence="3" key="1">
    <citation type="submission" date="2017-09" db="EMBL/GenBank/DDBJ databases">
        <title>Genome sequence of Nannocystis excedens DSM 71.</title>
        <authorList>
            <person name="Blom J."/>
        </authorList>
    </citation>
    <scope>NUCLEOTIDE SEQUENCE [LARGE SCALE GENOMIC DNA]</scope>
    <source>
        <strain evidence="3">type strain: E19</strain>
    </source>
</reference>
<dbReference type="SUPFAM" id="SSF51735">
    <property type="entry name" value="NAD(P)-binding Rossmann-fold domains"/>
    <property type="match status" value="1"/>
</dbReference>
<proteinExistence type="predicted"/>
<sequence length="326" mass="34825">MAGQDRKCVLLTGGTGFVGRRLAPRLARLYPDHDLKVLTRSADEPALDGWEMIPADLADPASILDLVASCRPSTVVHLAAQASVGKALGGSAEATWTVNLLGSFNLARALASHSPACTLLFSSTGEVYGHSFTSGPARETSPAAPMNTYALTKLAAERVFFDLLPPSATIVIARAFNHSGAGQDDRFVLPSFANQVARAEAGLTPPVVKVGNLEAKRDFLHVDDVVDAYVQLLTAAPTLQPQTIVNVASGTTWPVRAMLDRLLALASIPISVEQDPARMRPSDIPEAAADISRIKSLIDWAPRRPIDQILAELLDWQRRQVGPSSI</sequence>
<dbReference type="EMBL" id="LT960614">
    <property type="protein sequence ID" value="SON53690.1"/>
    <property type="molecule type" value="Genomic_DNA"/>
</dbReference>
<keyword evidence="2" id="KW-0560">Oxidoreductase</keyword>
<dbReference type="EC" id="1.1.1.281" evidence="2"/>
<dbReference type="Proteomes" id="UP000223606">
    <property type="component" value="Chromosome 1"/>
</dbReference>
<dbReference type="AlphaFoldDB" id="A0A2C9D0A4"/>
<dbReference type="Gene3D" id="3.90.25.10">
    <property type="entry name" value="UDP-galactose 4-epimerase, domain 1"/>
    <property type="match status" value="1"/>
</dbReference>